<keyword evidence="2" id="KW-1185">Reference proteome</keyword>
<dbReference type="Gramene" id="TuG1812G0300004788.01.T01">
    <property type="protein sequence ID" value="TuG1812G0300004788.01.T01.cds395767"/>
    <property type="gene ID" value="TuG1812G0300004788.01"/>
</dbReference>
<reference evidence="1" key="3">
    <citation type="submission" date="2022-06" db="UniProtKB">
        <authorList>
            <consortium name="EnsemblPlants"/>
        </authorList>
    </citation>
    <scope>IDENTIFICATION</scope>
</reference>
<dbReference type="EnsemblPlants" id="TuG1812G0300004788.01.T01">
    <property type="protein sequence ID" value="TuG1812G0300004788.01.T01.cds395767"/>
    <property type="gene ID" value="TuG1812G0300004788.01"/>
</dbReference>
<organism evidence="1 2">
    <name type="scientific">Triticum urartu</name>
    <name type="common">Red wild einkorn</name>
    <name type="synonym">Crithodium urartu</name>
    <dbReference type="NCBI Taxonomy" id="4572"/>
    <lineage>
        <taxon>Eukaryota</taxon>
        <taxon>Viridiplantae</taxon>
        <taxon>Streptophyta</taxon>
        <taxon>Embryophyta</taxon>
        <taxon>Tracheophyta</taxon>
        <taxon>Spermatophyta</taxon>
        <taxon>Magnoliopsida</taxon>
        <taxon>Liliopsida</taxon>
        <taxon>Poales</taxon>
        <taxon>Poaceae</taxon>
        <taxon>BOP clade</taxon>
        <taxon>Pooideae</taxon>
        <taxon>Triticodae</taxon>
        <taxon>Triticeae</taxon>
        <taxon>Triticinae</taxon>
        <taxon>Triticum</taxon>
    </lineage>
</organism>
<accession>A0A8R7PWL6</accession>
<dbReference type="AlphaFoldDB" id="A0A8R7PWL6"/>
<reference evidence="1" key="2">
    <citation type="submission" date="2018-03" db="EMBL/GenBank/DDBJ databases">
        <title>The Triticum urartu genome reveals the dynamic nature of wheat genome evolution.</title>
        <authorList>
            <person name="Ling H."/>
            <person name="Ma B."/>
            <person name="Shi X."/>
            <person name="Liu H."/>
            <person name="Dong L."/>
            <person name="Sun H."/>
            <person name="Cao Y."/>
            <person name="Gao Q."/>
            <person name="Zheng S."/>
            <person name="Li Y."/>
            <person name="Yu Y."/>
            <person name="Du H."/>
            <person name="Qi M."/>
            <person name="Li Y."/>
            <person name="Yu H."/>
            <person name="Cui Y."/>
            <person name="Wang N."/>
            <person name="Chen C."/>
            <person name="Wu H."/>
            <person name="Zhao Y."/>
            <person name="Zhang J."/>
            <person name="Li Y."/>
            <person name="Zhou W."/>
            <person name="Zhang B."/>
            <person name="Hu W."/>
            <person name="Eijk M."/>
            <person name="Tang J."/>
            <person name="Witsenboer H."/>
            <person name="Zhao S."/>
            <person name="Li Z."/>
            <person name="Zhang A."/>
            <person name="Wang D."/>
            <person name="Liang C."/>
        </authorList>
    </citation>
    <scope>NUCLEOTIDE SEQUENCE [LARGE SCALE GENOMIC DNA]</scope>
    <source>
        <strain evidence="1">cv. G1812</strain>
    </source>
</reference>
<evidence type="ECO:0000313" key="1">
    <source>
        <dbReference type="EnsemblPlants" id="TuG1812G0300004788.01.T01.cds395767"/>
    </source>
</evidence>
<dbReference type="Proteomes" id="UP000015106">
    <property type="component" value="Chromosome 3"/>
</dbReference>
<sequence length="110" mass="11390">MFSASASANVTATPTCTKSAVPAVACSWLYHSSPFCGCSNLSRHLVAYSVSIAMVMVPGRSKKPLILCKLSSQFSLQTEQTSVAARGISSAVATLKSWPSAIALLVPPAS</sequence>
<protein>
    <submittedName>
        <fullName evidence="1">Uncharacterized protein</fullName>
    </submittedName>
</protein>
<evidence type="ECO:0000313" key="2">
    <source>
        <dbReference type="Proteomes" id="UP000015106"/>
    </source>
</evidence>
<proteinExistence type="predicted"/>
<reference evidence="2" key="1">
    <citation type="journal article" date="2013" name="Nature">
        <title>Draft genome of the wheat A-genome progenitor Triticum urartu.</title>
        <authorList>
            <person name="Ling H.Q."/>
            <person name="Zhao S."/>
            <person name="Liu D."/>
            <person name="Wang J."/>
            <person name="Sun H."/>
            <person name="Zhang C."/>
            <person name="Fan H."/>
            <person name="Li D."/>
            <person name="Dong L."/>
            <person name="Tao Y."/>
            <person name="Gao C."/>
            <person name="Wu H."/>
            <person name="Li Y."/>
            <person name="Cui Y."/>
            <person name="Guo X."/>
            <person name="Zheng S."/>
            <person name="Wang B."/>
            <person name="Yu K."/>
            <person name="Liang Q."/>
            <person name="Yang W."/>
            <person name="Lou X."/>
            <person name="Chen J."/>
            <person name="Feng M."/>
            <person name="Jian J."/>
            <person name="Zhang X."/>
            <person name="Luo G."/>
            <person name="Jiang Y."/>
            <person name="Liu J."/>
            <person name="Wang Z."/>
            <person name="Sha Y."/>
            <person name="Zhang B."/>
            <person name="Wu H."/>
            <person name="Tang D."/>
            <person name="Shen Q."/>
            <person name="Xue P."/>
            <person name="Zou S."/>
            <person name="Wang X."/>
            <person name="Liu X."/>
            <person name="Wang F."/>
            <person name="Yang Y."/>
            <person name="An X."/>
            <person name="Dong Z."/>
            <person name="Zhang K."/>
            <person name="Zhang X."/>
            <person name="Luo M.C."/>
            <person name="Dvorak J."/>
            <person name="Tong Y."/>
            <person name="Wang J."/>
            <person name="Yang H."/>
            <person name="Li Z."/>
            <person name="Wang D."/>
            <person name="Zhang A."/>
            <person name="Wang J."/>
        </authorList>
    </citation>
    <scope>NUCLEOTIDE SEQUENCE</scope>
    <source>
        <strain evidence="2">cv. G1812</strain>
    </source>
</reference>
<name>A0A8R7PWL6_TRIUA</name>